<proteinExistence type="predicted"/>
<feature type="coiled-coil region" evidence="1">
    <location>
        <begin position="104"/>
        <end position="159"/>
    </location>
</feature>
<name>A0ABN3M0S9_STRLO</name>
<keyword evidence="1" id="KW-0175">Coiled coil</keyword>
<accession>A0ABN3M0S9</accession>
<organism evidence="2 3">
    <name type="scientific">Streptomyces longisporus</name>
    <dbReference type="NCBI Taxonomy" id="1948"/>
    <lineage>
        <taxon>Bacteria</taxon>
        <taxon>Bacillati</taxon>
        <taxon>Actinomycetota</taxon>
        <taxon>Actinomycetes</taxon>
        <taxon>Kitasatosporales</taxon>
        <taxon>Streptomycetaceae</taxon>
        <taxon>Streptomyces</taxon>
    </lineage>
</organism>
<evidence type="ECO:0000313" key="3">
    <source>
        <dbReference type="Proteomes" id="UP001501777"/>
    </source>
</evidence>
<evidence type="ECO:0000256" key="1">
    <source>
        <dbReference type="SAM" id="Coils"/>
    </source>
</evidence>
<comment type="caution">
    <text evidence="2">The sequence shown here is derived from an EMBL/GenBank/DDBJ whole genome shotgun (WGS) entry which is preliminary data.</text>
</comment>
<keyword evidence="3" id="KW-1185">Reference proteome</keyword>
<evidence type="ECO:0008006" key="4">
    <source>
        <dbReference type="Google" id="ProtNLM"/>
    </source>
</evidence>
<gene>
    <name evidence="2" type="ORF">GCM10010276_34860</name>
</gene>
<protein>
    <recommendedName>
        <fullName evidence="4">GIY-YIG nuclease family protein</fullName>
    </recommendedName>
</protein>
<reference evidence="2 3" key="1">
    <citation type="journal article" date="2019" name="Int. J. Syst. Evol. Microbiol.">
        <title>The Global Catalogue of Microorganisms (GCM) 10K type strain sequencing project: providing services to taxonomists for standard genome sequencing and annotation.</title>
        <authorList>
            <consortium name="The Broad Institute Genomics Platform"/>
            <consortium name="The Broad Institute Genome Sequencing Center for Infectious Disease"/>
            <person name="Wu L."/>
            <person name="Ma J."/>
        </authorList>
    </citation>
    <scope>NUCLEOTIDE SEQUENCE [LARGE SCALE GENOMIC DNA]</scope>
    <source>
        <strain evidence="2 3">JCM 4395</strain>
    </source>
</reference>
<dbReference type="Proteomes" id="UP001501777">
    <property type="component" value="Unassembled WGS sequence"/>
</dbReference>
<evidence type="ECO:0000313" key="2">
    <source>
        <dbReference type="EMBL" id="GAA2492305.1"/>
    </source>
</evidence>
<dbReference type="RefSeq" id="WP_344401241.1">
    <property type="nucleotide sequence ID" value="NZ_BAAASG010000008.1"/>
</dbReference>
<dbReference type="EMBL" id="BAAASG010000008">
    <property type="protein sequence ID" value="GAA2492305.1"/>
    <property type="molecule type" value="Genomic_DNA"/>
</dbReference>
<sequence length="172" mass="19337">MADVDSQFLRGLFDEEGSLHTAGRTALYRLYGLEGLLYVGISISPLTRVRTHLREQPWASQVVGIRIEYPDDAEAAEREAVWTERPKYNVIFNGETPPAPPDRAARLRTELALERRRLEELESTVPESSAHLRLIARGIEAKQARIAKLVESIENTEAARHHITDPSKQVGS</sequence>